<sequence length="198" mass="21629">MVSNDLDGGGAGCTKHHQLQLLDSLPLVIFSGRQAQPTGGASDCTGRHPGGAGDAPATVVISGQDLFSVVDVQVELMMVMTAAGQRQKHRRRQRWLHGLSSRGGSESRMQTRFRFSFSSDLVRVSRRGRFESTQSNGSAESTRSTRSAGQTQSIGQSQTTSQARSNQSTVVNWSTQDPEYYRCMLANSRSWNDNSESR</sequence>
<evidence type="ECO:0000256" key="1">
    <source>
        <dbReference type="SAM" id="MobiDB-lite"/>
    </source>
</evidence>
<dbReference type="Gramene" id="mRNA:HanXRQr2_Chr16g0748301">
    <property type="protein sequence ID" value="mRNA:HanXRQr2_Chr16g0748301"/>
    <property type="gene ID" value="HanXRQr2_Chr16g0748301"/>
</dbReference>
<dbReference type="EMBL" id="CM007902">
    <property type="protein sequence ID" value="OTG00212.1"/>
    <property type="molecule type" value="Genomic_DNA"/>
</dbReference>
<gene>
    <name evidence="3" type="ORF">HannXRQ_Chr13g0388451</name>
    <name evidence="2" type="ORF">HanXRQr2_Chr16g0748301</name>
</gene>
<proteinExistence type="predicted"/>
<dbReference type="InParanoid" id="A0A251SNX2"/>
<feature type="compositionally biased region" description="Low complexity" evidence="1">
    <location>
        <begin position="147"/>
        <end position="163"/>
    </location>
</feature>
<feature type="region of interest" description="Disordered" evidence="1">
    <location>
        <begin position="83"/>
        <end position="108"/>
    </location>
</feature>
<evidence type="ECO:0000313" key="2">
    <source>
        <dbReference type="EMBL" id="KAF5760011.1"/>
    </source>
</evidence>
<reference evidence="2" key="3">
    <citation type="submission" date="2020-06" db="EMBL/GenBank/DDBJ databases">
        <title>Helianthus annuus Genome sequencing and assembly Release 2.</title>
        <authorList>
            <person name="Gouzy J."/>
            <person name="Langlade N."/>
            <person name="Munos S."/>
        </authorList>
    </citation>
    <scope>NUCLEOTIDE SEQUENCE</scope>
    <source>
        <tissue evidence="2">Leaves</tissue>
    </source>
</reference>
<reference evidence="3" key="2">
    <citation type="submission" date="2017-02" db="EMBL/GenBank/DDBJ databases">
        <title>Sunflower complete genome.</title>
        <authorList>
            <person name="Langlade N."/>
            <person name="Munos S."/>
        </authorList>
    </citation>
    <scope>NUCLEOTIDE SEQUENCE [LARGE SCALE GENOMIC DNA]</scope>
    <source>
        <tissue evidence="3">Leaves</tissue>
    </source>
</reference>
<name>A0A251SNX2_HELAN</name>
<evidence type="ECO:0000313" key="3">
    <source>
        <dbReference type="EMBL" id="OTG00212.1"/>
    </source>
</evidence>
<dbReference type="AlphaFoldDB" id="A0A251SNX2"/>
<protein>
    <submittedName>
        <fullName evidence="3">Uncharacterized protein</fullName>
    </submittedName>
</protein>
<dbReference type="EMBL" id="MNCJ02000331">
    <property type="protein sequence ID" value="KAF5760011.1"/>
    <property type="molecule type" value="Genomic_DNA"/>
</dbReference>
<evidence type="ECO:0000313" key="4">
    <source>
        <dbReference type="Proteomes" id="UP000215914"/>
    </source>
</evidence>
<feature type="compositionally biased region" description="Basic residues" evidence="1">
    <location>
        <begin position="86"/>
        <end position="95"/>
    </location>
</feature>
<reference evidence="2 4" key="1">
    <citation type="journal article" date="2017" name="Nature">
        <title>The sunflower genome provides insights into oil metabolism, flowering and Asterid evolution.</title>
        <authorList>
            <person name="Badouin H."/>
            <person name="Gouzy J."/>
            <person name="Grassa C.J."/>
            <person name="Murat F."/>
            <person name="Staton S.E."/>
            <person name="Cottret L."/>
            <person name="Lelandais-Briere C."/>
            <person name="Owens G.L."/>
            <person name="Carrere S."/>
            <person name="Mayjonade B."/>
            <person name="Legrand L."/>
            <person name="Gill N."/>
            <person name="Kane N.C."/>
            <person name="Bowers J.E."/>
            <person name="Hubner S."/>
            <person name="Bellec A."/>
            <person name="Berard A."/>
            <person name="Berges H."/>
            <person name="Blanchet N."/>
            <person name="Boniface M.C."/>
            <person name="Brunel D."/>
            <person name="Catrice O."/>
            <person name="Chaidir N."/>
            <person name="Claudel C."/>
            <person name="Donnadieu C."/>
            <person name="Faraut T."/>
            <person name="Fievet G."/>
            <person name="Helmstetter N."/>
            <person name="King M."/>
            <person name="Knapp S.J."/>
            <person name="Lai Z."/>
            <person name="Le Paslier M.C."/>
            <person name="Lippi Y."/>
            <person name="Lorenzon L."/>
            <person name="Mandel J.R."/>
            <person name="Marage G."/>
            <person name="Marchand G."/>
            <person name="Marquand E."/>
            <person name="Bret-Mestries E."/>
            <person name="Morien E."/>
            <person name="Nambeesan S."/>
            <person name="Nguyen T."/>
            <person name="Pegot-Espagnet P."/>
            <person name="Pouilly N."/>
            <person name="Raftis F."/>
            <person name="Sallet E."/>
            <person name="Schiex T."/>
            <person name="Thomas J."/>
            <person name="Vandecasteele C."/>
            <person name="Vares D."/>
            <person name="Vear F."/>
            <person name="Vautrin S."/>
            <person name="Crespi M."/>
            <person name="Mangin B."/>
            <person name="Burke J.M."/>
            <person name="Salse J."/>
            <person name="Munos S."/>
            <person name="Vincourt P."/>
            <person name="Rieseberg L.H."/>
            <person name="Langlade N.B."/>
        </authorList>
    </citation>
    <scope>NUCLEOTIDE SEQUENCE [LARGE SCALE GENOMIC DNA]</scope>
    <source>
        <strain evidence="4">cv. SF193</strain>
        <tissue evidence="2">Leaves</tissue>
    </source>
</reference>
<accession>A0A251SNX2</accession>
<keyword evidence="4" id="KW-1185">Reference proteome</keyword>
<dbReference type="Proteomes" id="UP000215914">
    <property type="component" value="Chromosome 13"/>
</dbReference>
<feature type="compositionally biased region" description="Polar residues" evidence="1">
    <location>
        <begin position="131"/>
        <end position="146"/>
    </location>
</feature>
<organism evidence="3 4">
    <name type="scientific">Helianthus annuus</name>
    <name type="common">Common sunflower</name>
    <dbReference type="NCBI Taxonomy" id="4232"/>
    <lineage>
        <taxon>Eukaryota</taxon>
        <taxon>Viridiplantae</taxon>
        <taxon>Streptophyta</taxon>
        <taxon>Embryophyta</taxon>
        <taxon>Tracheophyta</taxon>
        <taxon>Spermatophyta</taxon>
        <taxon>Magnoliopsida</taxon>
        <taxon>eudicotyledons</taxon>
        <taxon>Gunneridae</taxon>
        <taxon>Pentapetalae</taxon>
        <taxon>asterids</taxon>
        <taxon>campanulids</taxon>
        <taxon>Asterales</taxon>
        <taxon>Asteraceae</taxon>
        <taxon>Asteroideae</taxon>
        <taxon>Heliantheae alliance</taxon>
        <taxon>Heliantheae</taxon>
        <taxon>Helianthus</taxon>
    </lineage>
</organism>
<feature type="region of interest" description="Disordered" evidence="1">
    <location>
        <begin position="128"/>
        <end position="171"/>
    </location>
</feature>